<dbReference type="EnsemblPlants" id="AVESA.00010b.r2.4CG1282460.1">
    <property type="protein sequence ID" value="AVESA.00010b.r2.4CG1282460.1.CDS.1"/>
    <property type="gene ID" value="AVESA.00010b.r2.4CG1282460"/>
</dbReference>
<evidence type="ECO:0000313" key="2">
    <source>
        <dbReference type="Proteomes" id="UP001732700"/>
    </source>
</evidence>
<accession>A0ACD5WXT9</accession>
<proteinExistence type="predicted"/>
<organism evidence="1 2">
    <name type="scientific">Avena sativa</name>
    <name type="common">Oat</name>
    <dbReference type="NCBI Taxonomy" id="4498"/>
    <lineage>
        <taxon>Eukaryota</taxon>
        <taxon>Viridiplantae</taxon>
        <taxon>Streptophyta</taxon>
        <taxon>Embryophyta</taxon>
        <taxon>Tracheophyta</taxon>
        <taxon>Spermatophyta</taxon>
        <taxon>Magnoliopsida</taxon>
        <taxon>Liliopsida</taxon>
        <taxon>Poales</taxon>
        <taxon>Poaceae</taxon>
        <taxon>BOP clade</taxon>
        <taxon>Pooideae</taxon>
        <taxon>Poodae</taxon>
        <taxon>Poeae</taxon>
        <taxon>Poeae Chloroplast Group 1 (Aveneae type)</taxon>
        <taxon>Aveninae</taxon>
        <taxon>Avena</taxon>
    </lineage>
</organism>
<protein>
    <submittedName>
        <fullName evidence="1">Uncharacterized protein</fullName>
    </submittedName>
</protein>
<keyword evidence="2" id="KW-1185">Reference proteome</keyword>
<name>A0ACD5WXT9_AVESA</name>
<dbReference type="Proteomes" id="UP001732700">
    <property type="component" value="Chromosome 4C"/>
</dbReference>
<evidence type="ECO:0000313" key="1">
    <source>
        <dbReference type="EnsemblPlants" id="AVESA.00010b.r2.4CG1282460.1.CDS.1"/>
    </source>
</evidence>
<reference evidence="1" key="1">
    <citation type="submission" date="2021-05" db="EMBL/GenBank/DDBJ databases">
        <authorList>
            <person name="Scholz U."/>
            <person name="Mascher M."/>
            <person name="Fiebig A."/>
        </authorList>
    </citation>
    <scope>NUCLEOTIDE SEQUENCE [LARGE SCALE GENOMIC DNA]</scope>
</reference>
<sequence length="641" mass="66566">MDPGLGQSAFTIDFSNPKDSVNKFPVIPAASYSTDSSSQIDVLTRCDSYNLSRGTKRKFDGLLLGLGNSSNSDFSKQSTGCTISSPMGSDDGSCIDLGLNNFSLGNEGTSRLDKQASDFRRISAKDGLDLELSLSVGPCQSAITGPDLTAATKQHNNTFLQPCIMNLIPIVDEGSTSLHRPSGGQVLSFLNKTAMMTGFSPRQVFLGSPNQTPSSASVPTSLQLQESPTACTSGFVSPRHRISTAKVCSYPGCRKGGRGSSGRCIAHGGGRRCHKEGCSKGAEGKTIFCKAHGGGRRCEHFGCTKSAEGRTDFCIGHGGGQRCIHEGCGKAARGKSGRCIKHGGGKRCQQENCTKSAEGRSGLCIAHGGGPRCQHAGCRKGAQGATDFCKSHGGGKRCTHPDCTKGAEGSTPFCKGHGGGKRCSAQGCTKSVHGGTQSCVKHGGGKRCAFEGCTKSARGRTDCCVGHGGGKRCIYAGCDKSAQGSTDLCKAHGGGKRCSWGHPGSSLGVGGPPCDLLAKGKKGMCVHHNPLLDDDRIHGGRTLGAFSITSTAVDRADHPSSNTETSRRGVFMLPVEAPCQVPAPVPEGRVHGGNIVAMFANSLSFEVNSTNKPEASTLAARNFKPANQLEASTSCHGGNWL</sequence>
<reference evidence="1" key="2">
    <citation type="submission" date="2025-09" db="UniProtKB">
        <authorList>
            <consortium name="EnsemblPlants"/>
        </authorList>
    </citation>
    <scope>IDENTIFICATION</scope>
</reference>